<feature type="domain" description="Flavin reductase like" evidence="2">
    <location>
        <begin position="26"/>
        <end position="169"/>
    </location>
</feature>
<dbReference type="InterPro" id="IPR012349">
    <property type="entry name" value="Split_barrel_FMN-bd"/>
</dbReference>
<dbReference type="InterPro" id="IPR002563">
    <property type="entry name" value="Flavin_Rdtase-like_dom"/>
</dbReference>
<keyword evidence="1" id="KW-0560">Oxidoreductase</keyword>
<evidence type="ECO:0000313" key="3">
    <source>
        <dbReference type="EMBL" id="SCF07436.1"/>
    </source>
</evidence>
<dbReference type="Proteomes" id="UP000198224">
    <property type="component" value="Chromosome I"/>
</dbReference>
<evidence type="ECO:0000259" key="2">
    <source>
        <dbReference type="SMART" id="SM00903"/>
    </source>
</evidence>
<dbReference type="SMART" id="SM00903">
    <property type="entry name" value="Flavin_Reduct"/>
    <property type="match status" value="1"/>
</dbReference>
<dbReference type="SUPFAM" id="SSF50475">
    <property type="entry name" value="FMN-binding split barrel"/>
    <property type="match status" value="1"/>
</dbReference>
<proteinExistence type="predicted"/>
<dbReference type="PANTHER" id="PTHR30466:SF1">
    <property type="entry name" value="FMN REDUCTASE (NADH) RUTF"/>
    <property type="match status" value="1"/>
</dbReference>
<dbReference type="Pfam" id="PF01613">
    <property type="entry name" value="Flavin_Reduct"/>
    <property type="match status" value="1"/>
</dbReference>
<dbReference type="EMBL" id="LT607409">
    <property type="protein sequence ID" value="SCF07436.1"/>
    <property type="molecule type" value="Genomic_DNA"/>
</dbReference>
<reference evidence="4" key="1">
    <citation type="submission" date="2016-06" db="EMBL/GenBank/DDBJ databases">
        <authorList>
            <person name="Varghese N."/>
            <person name="Submissions Spin"/>
        </authorList>
    </citation>
    <scope>NUCLEOTIDE SEQUENCE [LARGE SCALE GENOMIC DNA]</scope>
    <source>
        <strain evidence="4">DSM 45160</strain>
    </source>
</reference>
<dbReference type="GO" id="GO:0042602">
    <property type="term" value="F:riboflavin reductase (NADPH) activity"/>
    <property type="evidence" value="ECO:0007669"/>
    <property type="project" value="TreeGrafter"/>
</dbReference>
<name>A0A1C4XGF4_9ACTN</name>
<organism evidence="3 4">
    <name type="scientific">Micromonospora chokoriensis</name>
    <dbReference type="NCBI Taxonomy" id="356851"/>
    <lineage>
        <taxon>Bacteria</taxon>
        <taxon>Bacillati</taxon>
        <taxon>Actinomycetota</taxon>
        <taxon>Actinomycetes</taxon>
        <taxon>Micromonosporales</taxon>
        <taxon>Micromonosporaceae</taxon>
        <taxon>Micromonospora</taxon>
    </lineage>
</organism>
<dbReference type="RefSeq" id="WP_269458261.1">
    <property type="nucleotide sequence ID" value="NZ_LT607409.1"/>
</dbReference>
<keyword evidence="4" id="KW-1185">Reference proteome</keyword>
<gene>
    <name evidence="3" type="ORF">GA0070612_3565</name>
</gene>
<dbReference type="AlphaFoldDB" id="A0A1C4XGF4"/>
<accession>A0A1C4XGF4</accession>
<evidence type="ECO:0000313" key="4">
    <source>
        <dbReference type="Proteomes" id="UP000198224"/>
    </source>
</evidence>
<protein>
    <submittedName>
        <fullName evidence="3">Flavin reductase ActVB</fullName>
    </submittedName>
</protein>
<dbReference type="GO" id="GO:0006208">
    <property type="term" value="P:pyrimidine nucleobase catabolic process"/>
    <property type="evidence" value="ECO:0007669"/>
    <property type="project" value="TreeGrafter"/>
</dbReference>
<evidence type="ECO:0000256" key="1">
    <source>
        <dbReference type="ARBA" id="ARBA00023002"/>
    </source>
</evidence>
<sequence>MTPVHSSDLDETTRHDLDRSTFTAAMSRFASGVTIVTTVDPAGVAHGFTASSFCSVSLEPPLVLVCLARSANSFPAFATCDRFAVSVLRAEQADLAMRFARKGADKFAQGRFVLGAGGVTVVDGALALLECTTERIDEAGDHVILLGRVRQARVDDGRPAVYFNRAFGTLVNP</sequence>
<dbReference type="PANTHER" id="PTHR30466">
    <property type="entry name" value="FLAVIN REDUCTASE"/>
    <property type="match status" value="1"/>
</dbReference>
<dbReference type="InterPro" id="IPR050268">
    <property type="entry name" value="NADH-dep_flavin_reductase"/>
</dbReference>
<dbReference type="Gene3D" id="2.30.110.10">
    <property type="entry name" value="Electron Transport, Fmn-binding Protein, Chain A"/>
    <property type="match status" value="1"/>
</dbReference>
<dbReference type="GO" id="GO:0010181">
    <property type="term" value="F:FMN binding"/>
    <property type="evidence" value="ECO:0007669"/>
    <property type="project" value="InterPro"/>
</dbReference>